<feature type="domain" description="Flagellar basal-body/hook protein C-terminal" evidence="4">
    <location>
        <begin position="222"/>
        <end position="266"/>
    </location>
</feature>
<dbReference type="Pfam" id="PF06429">
    <property type="entry name" value="Flg_bbr_C"/>
    <property type="match status" value="1"/>
</dbReference>
<dbReference type="STRING" id="157733.AB986_11390"/>
<dbReference type="InterPro" id="IPR001444">
    <property type="entry name" value="Flag_bb_rod_N"/>
</dbReference>
<evidence type="ECO:0000259" key="5">
    <source>
        <dbReference type="Pfam" id="PF22692"/>
    </source>
</evidence>
<keyword evidence="6" id="KW-0282">Flagellum</keyword>
<comment type="subcellular location">
    <subcellularLocation>
        <location evidence="2">Bacterial flagellum basal body</location>
    </subcellularLocation>
</comment>
<evidence type="ECO:0000256" key="2">
    <source>
        <dbReference type="RuleBase" id="RU362116"/>
    </source>
</evidence>
<evidence type="ECO:0000259" key="3">
    <source>
        <dbReference type="Pfam" id="PF00460"/>
    </source>
</evidence>
<keyword evidence="2" id="KW-0975">Bacterial flagellum</keyword>
<organism evidence="6 7">
    <name type="scientific">Guptibacillus hwajinpoensis</name>
    <dbReference type="NCBI Taxonomy" id="208199"/>
    <lineage>
        <taxon>Bacteria</taxon>
        <taxon>Bacillati</taxon>
        <taxon>Bacillota</taxon>
        <taxon>Bacilli</taxon>
        <taxon>Bacillales</taxon>
        <taxon>Guptibacillaceae</taxon>
        <taxon>Guptibacillus</taxon>
    </lineage>
</organism>
<dbReference type="InterPro" id="IPR053967">
    <property type="entry name" value="LlgE_F_G-like_D1"/>
</dbReference>
<dbReference type="PANTHER" id="PTHR30435:SF19">
    <property type="entry name" value="FLAGELLAR BASAL-BODY ROD PROTEIN FLGG"/>
    <property type="match status" value="1"/>
</dbReference>
<feature type="domain" description="Flagellar basal body rod protein N-terminal" evidence="3">
    <location>
        <begin position="5"/>
        <end position="35"/>
    </location>
</feature>
<comment type="caution">
    <text evidence="6">The sequence shown here is derived from an EMBL/GenBank/DDBJ whole genome shotgun (WGS) entry which is preliminary data.</text>
</comment>
<dbReference type="EMBL" id="LELK01000004">
    <property type="protein sequence ID" value="KMM36568.1"/>
    <property type="molecule type" value="Genomic_DNA"/>
</dbReference>
<dbReference type="PROSITE" id="PS00588">
    <property type="entry name" value="FLAGELLA_BB_ROD"/>
    <property type="match status" value="1"/>
</dbReference>
<gene>
    <name evidence="6" type="ORF">AB986_11390</name>
</gene>
<protein>
    <submittedName>
        <fullName evidence="6">Flagellar basal body rod protein FlgG</fullName>
    </submittedName>
</protein>
<dbReference type="InterPro" id="IPR020013">
    <property type="entry name" value="Flagellar_FlgE/F/G"/>
</dbReference>
<keyword evidence="7" id="KW-1185">Reference proteome</keyword>
<comment type="similarity">
    <text evidence="1 2">Belongs to the flagella basal body rod proteins family.</text>
</comment>
<dbReference type="PATRIC" id="fig|157733.3.peg.294"/>
<dbReference type="Pfam" id="PF00460">
    <property type="entry name" value="Flg_bb_rod"/>
    <property type="match status" value="1"/>
</dbReference>
<keyword evidence="6" id="KW-0969">Cilium</keyword>
<dbReference type="AlphaFoldDB" id="A0A0J6CTP7"/>
<evidence type="ECO:0000259" key="4">
    <source>
        <dbReference type="Pfam" id="PF06429"/>
    </source>
</evidence>
<evidence type="ECO:0000256" key="1">
    <source>
        <dbReference type="ARBA" id="ARBA00009677"/>
    </source>
</evidence>
<proteinExistence type="inferred from homology"/>
<accession>A0A0J6CTP7</accession>
<dbReference type="SUPFAM" id="SSF117143">
    <property type="entry name" value="Flagellar hook protein flgE"/>
    <property type="match status" value="1"/>
</dbReference>
<dbReference type="NCBIfam" id="TIGR03506">
    <property type="entry name" value="FlgEFG_subfam"/>
    <property type="match status" value="1"/>
</dbReference>
<feature type="domain" description="Flagellar hook protein FlgE/F/G-like D1" evidence="5">
    <location>
        <begin position="114"/>
        <end position="157"/>
    </location>
</feature>
<evidence type="ECO:0000313" key="7">
    <source>
        <dbReference type="Proteomes" id="UP000035996"/>
    </source>
</evidence>
<dbReference type="Pfam" id="PF22692">
    <property type="entry name" value="LlgE_F_G_D1"/>
    <property type="match status" value="1"/>
</dbReference>
<dbReference type="Proteomes" id="UP000035996">
    <property type="component" value="Unassembled WGS sequence"/>
</dbReference>
<dbReference type="PANTHER" id="PTHR30435">
    <property type="entry name" value="FLAGELLAR PROTEIN"/>
    <property type="match status" value="1"/>
</dbReference>
<keyword evidence="6" id="KW-0966">Cell projection</keyword>
<dbReference type="GO" id="GO:0009425">
    <property type="term" value="C:bacterial-type flagellum basal body"/>
    <property type="evidence" value="ECO:0007669"/>
    <property type="project" value="UniProtKB-SubCell"/>
</dbReference>
<dbReference type="InterPro" id="IPR019776">
    <property type="entry name" value="Flagellar_basal_body_rod_CS"/>
</dbReference>
<dbReference type="GO" id="GO:0071978">
    <property type="term" value="P:bacterial-type flagellum-dependent swarming motility"/>
    <property type="evidence" value="ECO:0007669"/>
    <property type="project" value="TreeGrafter"/>
</dbReference>
<dbReference type="RefSeq" id="WP_048311280.1">
    <property type="nucleotide sequence ID" value="NZ_CP119526.1"/>
</dbReference>
<reference evidence="6" key="1">
    <citation type="submission" date="2015-06" db="EMBL/GenBank/DDBJ databases">
        <authorList>
            <person name="Liu B."/>
            <person name="Wang J."/>
            <person name="Zhu Y."/>
            <person name="Liu G."/>
            <person name="Chen Q."/>
            <person name="Zheng C."/>
            <person name="Che J."/>
            <person name="Ge C."/>
            <person name="Shi H."/>
            <person name="Pan Z."/>
            <person name="Liu X."/>
        </authorList>
    </citation>
    <scope>NUCLEOTIDE SEQUENCE [LARGE SCALE GENOMIC DNA]</scope>
    <source>
        <strain evidence="6">DSM 16346</strain>
    </source>
</reference>
<dbReference type="InterPro" id="IPR037925">
    <property type="entry name" value="FlgE/F/G-like"/>
</dbReference>
<dbReference type="OrthoDB" id="9800375at2"/>
<evidence type="ECO:0000313" key="6">
    <source>
        <dbReference type="EMBL" id="KMM36568.1"/>
    </source>
</evidence>
<name>A0A0J6CTP7_9BACL</name>
<sequence>MFKGLYTATSGMMASERKQQYLTNNLSNAETPGFKQDVAALRSFPEYLLKERNTNTSQANSSVGTLQTGVYTQEGIPSFTSGALKETGKVTDMALVDEGLPVDEETGKKGLLLFGVQLDDNSIRYTRNGNFTVNEDGFLTTSEGYRVVNEQLQPIQLAGESFSMENGTIIEEGGNQQNLWIGYTGDPEQLTQEGHGVFAWSGEENAAPQNVETTNFNQFSVKQGFLEGSNVDMTTTMTDMLNTYRLYEANQRVLQTYDQSIDKAVNDIGRVY</sequence>
<dbReference type="InterPro" id="IPR010930">
    <property type="entry name" value="Flg_bb/hook_C_dom"/>
</dbReference>